<keyword evidence="2" id="KW-1185">Reference proteome</keyword>
<dbReference type="SUPFAM" id="SSF49464">
    <property type="entry name" value="Carboxypeptidase regulatory domain-like"/>
    <property type="match status" value="1"/>
</dbReference>
<dbReference type="STRING" id="797419.SAMN05216556_108101"/>
<accession>A0A1M6FBT1</accession>
<dbReference type="Gene3D" id="2.60.40.1120">
    <property type="entry name" value="Carboxypeptidase-like, regulatory domain"/>
    <property type="match status" value="1"/>
</dbReference>
<organism evidence="1 2">
    <name type="scientific">Aequorivita viscosa</name>
    <dbReference type="NCBI Taxonomy" id="797419"/>
    <lineage>
        <taxon>Bacteria</taxon>
        <taxon>Pseudomonadati</taxon>
        <taxon>Bacteroidota</taxon>
        <taxon>Flavobacteriia</taxon>
        <taxon>Flavobacteriales</taxon>
        <taxon>Flavobacteriaceae</taxon>
        <taxon>Aequorivita</taxon>
    </lineage>
</organism>
<name>A0A1M6FBT1_9FLAO</name>
<proteinExistence type="predicted"/>
<dbReference type="Pfam" id="PF13715">
    <property type="entry name" value="CarbopepD_reg_2"/>
    <property type="match status" value="1"/>
</dbReference>
<dbReference type="AlphaFoldDB" id="A0A1M6FBT1"/>
<dbReference type="Proteomes" id="UP000184172">
    <property type="component" value="Unassembled WGS sequence"/>
</dbReference>
<reference evidence="2" key="1">
    <citation type="submission" date="2016-11" db="EMBL/GenBank/DDBJ databases">
        <authorList>
            <person name="Varghese N."/>
            <person name="Submissions S."/>
        </authorList>
    </citation>
    <scope>NUCLEOTIDE SEQUENCE [LARGE SCALE GENOMIC DNA]</scope>
    <source>
        <strain evidence="2">DSM 26349</strain>
    </source>
</reference>
<dbReference type="OrthoDB" id="7432683at2"/>
<protein>
    <submittedName>
        <fullName evidence="1">CarboxypepD_reg-like domain-containing protein</fullName>
    </submittedName>
</protein>
<sequence>MKYTIKVPKPCNEKWSEMTPTARGAYCSNCQKEVLDFTGKSNQEIERLIKQSKNPCGKFRQEQLNVPILSAQNSKVSQIGFFLGISSLLTLATPSYGQDATPKTFETQQFEKVKRELHKIDKPNDSIRISGVVSDTHYPLPGVNIHLMGTHYGTQTDYDGNFSLSVSKTMLKANPILIVSFIGFETEEIGVNETTGFLNIEMKDNGEVVTTGMVVVERQSIFRRIGNLFKKKHKESCDE</sequence>
<gene>
    <name evidence="1" type="ORF">SAMN04487908_10799</name>
</gene>
<evidence type="ECO:0000313" key="2">
    <source>
        <dbReference type="Proteomes" id="UP000184172"/>
    </source>
</evidence>
<dbReference type="InterPro" id="IPR008969">
    <property type="entry name" value="CarboxyPept-like_regulatory"/>
</dbReference>
<dbReference type="EMBL" id="FQYV01000007">
    <property type="protein sequence ID" value="SHI95069.1"/>
    <property type="molecule type" value="Genomic_DNA"/>
</dbReference>
<dbReference type="RefSeq" id="WP_073216748.1">
    <property type="nucleotide sequence ID" value="NZ_FNNS01000008.1"/>
</dbReference>
<evidence type="ECO:0000313" key="1">
    <source>
        <dbReference type="EMBL" id="SHI95069.1"/>
    </source>
</evidence>